<accession>A0A3S4ZLC1</accession>
<evidence type="ECO:0000313" key="3">
    <source>
        <dbReference type="Proteomes" id="UP000784294"/>
    </source>
</evidence>
<name>A0A3S4ZLC1_9PLAT</name>
<comment type="caution">
    <text evidence="2">The sequence shown here is derived from an EMBL/GenBank/DDBJ whole genome shotgun (WGS) entry which is preliminary data.</text>
</comment>
<dbReference type="Proteomes" id="UP000784294">
    <property type="component" value="Unassembled WGS sequence"/>
</dbReference>
<keyword evidence="3" id="KW-1185">Reference proteome</keyword>
<keyword evidence="1" id="KW-0472">Membrane</keyword>
<protein>
    <submittedName>
        <fullName evidence="2">Uncharacterized protein</fullName>
    </submittedName>
</protein>
<feature type="transmembrane region" description="Helical" evidence="1">
    <location>
        <begin position="52"/>
        <end position="71"/>
    </location>
</feature>
<gene>
    <name evidence="2" type="ORF">PXEA_LOCUS7897</name>
</gene>
<proteinExistence type="predicted"/>
<evidence type="ECO:0000313" key="2">
    <source>
        <dbReference type="EMBL" id="VEL14457.1"/>
    </source>
</evidence>
<organism evidence="2 3">
    <name type="scientific">Protopolystoma xenopodis</name>
    <dbReference type="NCBI Taxonomy" id="117903"/>
    <lineage>
        <taxon>Eukaryota</taxon>
        <taxon>Metazoa</taxon>
        <taxon>Spiralia</taxon>
        <taxon>Lophotrochozoa</taxon>
        <taxon>Platyhelminthes</taxon>
        <taxon>Monogenea</taxon>
        <taxon>Polyopisthocotylea</taxon>
        <taxon>Polystomatidea</taxon>
        <taxon>Polystomatidae</taxon>
        <taxon>Protopolystoma</taxon>
    </lineage>
</organism>
<dbReference type="EMBL" id="CAAALY010021216">
    <property type="protein sequence ID" value="VEL14457.1"/>
    <property type="molecule type" value="Genomic_DNA"/>
</dbReference>
<reference evidence="2" key="1">
    <citation type="submission" date="2018-11" db="EMBL/GenBank/DDBJ databases">
        <authorList>
            <consortium name="Pathogen Informatics"/>
        </authorList>
    </citation>
    <scope>NUCLEOTIDE SEQUENCE</scope>
</reference>
<keyword evidence="1" id="KW-0812">Transmembrane</keyword>
<sequence length="101" mass="11507">MVAGPNLITARLTTDFTNLPPFMRTKFSMVYVEQQVDLFHTFFFFLTSFDPYVWLGLLVATITFAVFLILADIISPNRSRYDILHSLYVAFGSMLQVGQAS</sequence>
<evidence type="ECO:0000256" key="1">
    <source>
        <dbReference type="SAM" id="Phobius"/>
    </source>
</evidence>
<dbReference type="Gene3D" id="1.10.287.70">
    <property type="match status" value="1"/>
</dbReference>
<keyword evidence="1" id="KW-1133">Transmembrane helix</keyword>
<dbReference type="AlphaFoldDB" id="A0A3S4ZLC1"/>